<dbReference type="RefSeq" id="WP_155671381.1">
    <property type="nucleotide sequence ID" value="NZ_WOCA01000023.1"/>
</dbReference>
<dbReference type="InterPro" id="IPR024984">
    <property type="entry name" value="DUF3888"/>
</dbReference>
<dbReference type="Pfam" id="PF13027">
    <property type="entry name" value="DUF3888"/>
    <property type="match status" value="1"/>
</dbReference>
<dbReference type="EMBL" id="WOCA01000023">
    <property type="protein sequence ID" value="MUK90515.1"/>
    <property type="molecule type" value="Genomic_DNA"/>
</dbReference>
<dbReference type="Proteomes" id="UP000469125">
    <property type="component" value="Unassembled WGS sequence"/>
</dbReference>
<sequence>MKRFILIFLFIVTLLLIPISSGSADNMPVPPKESREELYHDMFISLLLPNINQFIDDYYSKMFTRLPTIYTYMVDITDVKRVNGYRSFSFLVTLEIIPVVGPHISVGKDRLTYEIGAKAVLFEHEHLETHELPEHWKHIIK</sequence>
<organism evidence="1 2">
    <name type="scientific">Ornithinibacillus caprae</name>
    <dbReference type="NCBI Taxonomy" id="2678566"/>
    <lineage>
        <taxon>Bacteria</taxon>
        <taxon>Bacillati</taxon>
        <taxon>Bacillota</taxon>
        <taxon>Bacilli</taxon>
        <taxon>Bacillales</taxon>
        <taxon>Bacillaceae</taxon>
        <taxon>Ornithinibacillus</taxon>
    </lineage>
</organism>
<comment type="caution">
    <text evidence="1">The sequence shown here is derived from an EMBL/GenBank/DDBJ whole genome shotgun (WGS) entry which is preliminary data.</text>
</comment>
<keyword evidence="2" id="KW-1185">Reference proteome</keyword>
<evidence type="ECO:0000313" key="2">
    <source>
        <dbReference type="Proteomes" id="UP000469125"/>
    </source>
</evidence>
<dbReference type="AlphaFoldDB" id="A0A6N8FM10"/>
<reference evidence="1 2" key="1">
    <citation type="submission" date="2019-11" db="EMBL/GenBank/DDBJ databases">
        <authorList>
            <person name="Li X."/>
        </authorList>
    </citation>
    <scope>NUCLEOTIDE SEQUENCE [LARGE SCALE GENOMIC DNA]</scope>
    <source>
        <strain evidence="1 2">L9</strain>
    </source>
</reference>
<proteinExistence type="predicted"/>
<protein>
    <submittedName>
        <fullName evidence="1">DUF3888 domain-containing protein</fullName>
    </submittedName>
</protein>
<accession>A0A6N8FM10</accession>
<evidence type="ECO:0000313" key="1">
    <source>
        <dbReference type="EMBL" id="MUK90515.1"/>
    </source>
</evidence>
<gene>
    <name evidence="1" type="ORF">GMD78_19345</name>
</gene>
<name>A0A6N8FM10_9BACI</name>